<organism evidence="2 3">
    <name type="scientific">Armillaria solidipes</name>
    <dbReference type="NCBI Taxonomy" id="1076256"/>
    <lineage>
        <taxon>Eukaryota</taxon>
        <taxon>Fungi</taxon>
        <taxon>Dikarya</taxon>
        <taxon>Basidiomycota</taxon>
        <taxon>Agaricomycotina</taxon>
        <taxon>Agaricomycetes</taxon>
        <taxon>Agaricomycetidae</taxon>
        <taxon>Agaricales</taxon>
        <taxon>Marasmiineae</taxon>
        <taxon>Physalacriaceae</taxon>
        <taxon>Armillaria</taxon>
    </lineage>
</organism>
<keyword evidence="3" id="KW-1185">Reference proteome</keyword>
<reference evidence="3" key="1">
    <citation type="journal article" date="2017" name="Nat. Ecol. Evol.">
        <title>Genome expansion and lineage-specific genetic innovations in the forest pathogenic fungi Armillaria.</title>
        <authorList>
            <person name="Sipos G."/>
            <person name="Prasanna A.N."/>
            <person name="Walter M.C."/>
            <person name="O'Connor E."/>
            <person name="Balint B."/>
            <person name="Krizsan K."/>
            <person name="Kiss B."/>
            <person name="Hess J."/>
            <person name="Varga T."/>
            <person name="Slot J."/>
            <person name="Riley R."/>
            <person name="Boka B."/>
            <person name="Rigling D."/>
            <person name="Barry K."/>
            <person name="Lee J."/>
            <person name="Mihaltcheva S."/>
            <person name="LaButti K."/>
            <person name="Lipzen A."/>
            <person name="Waldron R."/>
            <person name="Moloney N.M."/>
            <person name="Sperisen C."/>
            <person name="Kredics L."/>
            <person name="Vagvoelgyi C."/>
            <person name="Patrignani A."/>
            <person name="Fitzpatrick D."/>
            <person name="Nagy I."/>
            <person name="Doyle S."/>
            <person name="Anderson J.B."/>
            <person name="Grigoriev I.V."/>
            <person name="Gueldener U."/>
            <person name="Muensterkoetter M."/>
            <person name="Nagy L.G."/>
        </authorList>
    </citation>
    <scope>NUCLEOTIDE SEQUENCE [LARGE SCALE GENOMIC DNA]</scope>
    <source>
        <strain evidence="3">28-4</strain>
    </source>
</reference>
<protein>
    <submittedName>
        <fullName evidence="2">Uncharacterized protein</fullName>
    </submittedName>
</protein>
<dbReference type="AlphaFoldDB" id="A0A2H3AJ55"/>
<feature type="region of interest" description="Disordered" evidence="1">
    <location>
        <begin position="1"/>
        <end position="98"/>
    </location>
</feature>
<accession>A0A2H3AJ55</accession>
<name>A0A2H3AJ55_9AGAR</name>
<dbReference type="EMBL" id="KZ293516">
    <property type="protein sequence ID" value="PBK58979.1"/>
    <property type="molecule type" value="Genomic_DNA"/>
</dbReference>
<gene>
    <name evidence="2" type="ORF">ARMSODRAFT_983396</name>
</gene>
<evidence type="ECO:0000313" key="2">
    <source>
        <dbReference type="EMBL" id="PBK58979.1"/>
    </source>
</evidence>
<feature type="compositionally biased region" description="Basic and acidic residues" evidence="1">
    <location>
        <begin position="28"/>
        <end position="41"/>
    </location>
</feature>
<proteinExistence type="predicted"/>
<dbReference type="Proteomes" id="UP000218334">
    <property type="component" value="Unassembled WGS sequence"/>
</dbReference>
<feature type="region of interest" description="Disordered" evidence="1">
    <location>
        <begin position="166"/>
        <end position="186"/>
    </location>
</feature>
<evidence type="ECO:0000256" key="1">
    <source>
        <dbReference type="SAM" id="MobiDB-lite"/>
    </source>
</evidence>
<sequence length="186" mass="21188">MTEWSTMIVWKQDEDNRARCSGPRKRTRREDKHDTRTRDQNTETGTQPERKHRNHNARERKGTQTQENENGIGKKRFSKARETREKEAHDEPERPAQTANLVGEILDELFAIVDIAFGSKVSPVVEMEAKDARHFATRRIVEAHSLSSTKSSVSPSEITLAWTSAKDTRSISNTPGDDCESESKLV</sequence>
<evidence type="ECO:0000313" key="3">
    <source>
        <dbReference type="Proteomes" id="UP000218334"/>
    </source>
</evidence>
<feature type="compositionally biased region" description="Basic and acidic residues" evidence="1">
    <location>
        <begin position="79"/>
        <end position="94"/>
    </location>
</feature>